<comment type="caution">
    <text evidence="4">The sequence shown here is derived from an EMBL/GenBank/DDBJ whole genome shotgun (WGS) entry which is preliminary data.</text>
</comment>
<feature type="region of interest" description="Disordered" evidence="2">
    <location>
        <begin position="207"/>
        <end position="228"/>
    </location>
</feature>
<sequence>MNLILYAVAASILVNAANSASNEKSVEEETKEMKTNLERLKVKLESMKENVADHHRLENNFKTAATNIGQAIETLSDSLKVFRWQRIDKEKIEDKKKEAEAGKTVELKTEEIIAETSMPKENLKWVQTKLRQVITTIDAMRSGAKSYHSIVSHTTFALRYAGELSKALDVALEVKKNAIHTTKLRYFAGELYRSIQNIKIYTESAKQTEKTKELAKMESTGKSKSFTKNVAEQPQLELSIFSSE</sequence>
<keyword evidence="3" id="KW-0732">Signal</keyword>
<evidence type="ECO:0000313" key="5">
    <source>
        <dbReference type="Proteomes" id="UP001201812"/>
    </source>
</evidence>
<dbReference type="AlphaFoldDB" id="A0AAD4QW09"/>
<organism evidence="4 5">
    <name type="scientific">Ditylenchus destructor</name>
    <dbReference type="NCBI Taxonomy" id="166010"/>
    <lineage>
        <taxon>Eukaryota</taxon>
        <taxon>Metazoa</taxon>
        <taxon>Ecdysozoa</taxon>
        <taxon>Nematoda</taxon>
        <taxon>Chromadorea</taxon>
        <taxon>Rhabditida</taxon>
        <taxon>Tylenchina</taxon>
        <taxon>Tylenchomorpha</taxon>
        <taxon>Sphaerularioidea</taxon>
        <taxon>Anguinidae</taxon>
        <taxon>Anguininae</taxon>
        <taxon>Ditylenchus</taxon>
    </lineage>
</organism>
<gene>
    <name evidence="4" type="ORF">DdX_17191</name>
</gene>
<feature type="signal peptide" evidence="3">
    <location>
        <begin position="1"/>
        <end position="19"/>
    </location>
</feature>
<protein>
    <submittedName>
        <fullName evidence="4">Uncharacterized protein</fullName>
    </submittedName>
</protein>
<evidence type="ECO:0000256" key="3">
    <source>
        <dbReference type="SAM" id="SignalP"/>
    </source>
</evidence>
<feature type="compositionally biased region" description="Basic and acidic residues" evidence="2">
    <location>
        <begin position="207"/>
        <end position="221"/>
    </location>
</feature>
<keyword evidence="1" id="KW-0175">Coiled coil</keyword>
<name>A0AAD4QW09_9BILA</name>
<evidence type="ECO:0000313" key="4">
    <source>
        <dbReference type="EMBL" id="KAI1699646.1"/>
    </source>
</evidence>
<dbReference type="Proteomes" id="UP001201812">
    <property type="component" value="Unassembled WGS sequence"/>
</dbReference>
<feature type="coiled-coil region" evidence="1">
    <location>
        <begin position="23"/>
        <end position="57"/>
    </location>
</feature>
<feature type="chain" id="PRO_5042053872" evidence="3">
    <location>
        <begin position="20"/>
        <end position="244"/>
    </location>
</feature>
<reference evidence="4" key="1">
    <citation type="submission" date="2022-01" db="EMBL/GenBank/DDBJ databases">
        <title>Genome Sequence Resource for Two Populations of Ditylenchus destructor, the Migratory Endoparasitic Phytonematode.</title>
        <authorList>
            <person name="Zhang H."/>
            <person name="Lin R."/>
            <person name="Xie B."/>
        </authorList>
    </citation>
    <scope>NUCLEOTIDE SEQUENCE</scope>
    <source>
        <strain evidence="4">BazhouSP</strain>
    </source>
</reference>
<evidence type="ECO:0000256" key="2">
    <source>
        <dbReference type="SAM" id="MobiDB-lite"/>
    </source>
</evidence>
<evidence type="ECO:0000256" key="1">
    <source>
        <dbReference type="SAM" id="Coils"/>
    </source>
</evidence>
<keyword evidence="5" id="KW-1185">Reference proteome</keyword>
<dbReference type="EMBL" id="JAKKPZ010000172">
    <property type="protein sequence ID" value="KAI1699646.1"/>
    <property type="molecule type" value="Genomic_DNA"/>
</dbReference>
<proteinExistence type="predicted"/>
<accession>A0AAD4QW09</accession>